<sequence>MVKGNDVSTYTDRFQELTLICTKFVTNETEKIDKYIIRLPDNIYGSVKASKSKTLDETIELANDLMDQKLYAYTERQTDNKRKVKRNHMGETCPSAPSAIFITMACVLRNATSRDNREIPKGNGCFKCRALGHFKRDCLKLKNKYGGNVNVQGWVYAVGNAEKKGNASRDPNSNVVTELHFNFLKPSIQHRFNSRRTRYFRRYNQHGLAKKVSRRDRVFKSSIVHGERMSDLLCTDIRQEGGRQVERKEHGEHLKAILELLKEEELYAKFLKCKFWIPKKGTNFDWGEKEENAFLLIKQKLCSAPILALPKGSKDFVVYCDASHKGLGVVLMQREKANVVADALSCKERIEPLRVRALAMTTGLDLPKQILKAQVDALKP</sequence>
<dbReference type="InterPro" id="IPR043502">
    <property type="entry name" value="DNA/RNA_pol_sf"/>
</dbReference>
<dbReference type="GO" id="GO:0004190">
    <property type="term" value="F:aspartic-type endopeptidase activity"/>
    <property type="evidence" value="ECO:0007669"/>
    <property type="project" value="UniProtKB-KW"/>
</dbReference>
<evidence type="ECO:0000256" key="5">
    <source>
        <dbReference type="PROSITE-ProRule" id="PRU00047"/>
    </source>
</evidence>
<dbReference type="InterPro" id="IPR036875">
    <property type="entry name" value="Znf_CCHC_sf"/>
</dbReference>
<accession>A0A699H5Q1</accession>
<dbReference type="PANTHER" id="PTHR37984:SF5">
    <property type="entry name" value="PROTEIN NYNRIN-LIKE"/>
    <property type="match status" value="1"/>
</dbReference>
<protein>
    <submittedName>
        <fullName evidence="7">Reverse transcriptase domain-containing protein</fullName>
    </submittedName>
</protein>
<feature type="domain" description="CCHC-type" evidence="6">
    <location>
        <begin position="125"/>
        <end position="138"/>
    </location>
</feature>
<keyword evidence="7" id="KW-0808">Transferase</keyword>
<evidence type="ECO:0000256" key="1">
    <source>
        <dbReference type="ARBA" id="ARBA00022670"/>
    </source>
</evidence>
<dbReference type="GO" id="GO:0003677">
    <property type="term" value="F:DNA binding"/>
    <property type="evidence" value="ECO:0007669"/>
    <property type="project" value="UniProtKB-KW"/>
</dbReference>
<dbReference type="GO" id="GO:0008270">
    <property type="term" value="F:zinc ion binding"/>
    <property type="evidence" value="ECO:0007669"/>
    <property type="project" value="UniProtKB-KW"/>
</dbReference>
<keyword evidence="5" id="KW-0862">Zinc</keyword>
<dbReference type="EMBL" id="BKCJ010117275">
    <property type="protein sequence ID" value="GEX58692.1"/>
    <property type="molecule type" value="Genomic_DNA"/>
</dbReference>
<dbReference type="SUPFAM" id="SSF56672">
    <property type="entry name" value="DNA/RNA polymerases"/>
    <property type="match status" value="1"/>
</dbReference>
<dbReference type="GO" id="GO:0003964">
    <property type="term" value="F:RNA-directed DNA polymerase activity"/>
    <property type="evidence" value="ECO:0007669"/>
    <property type="project" value="UniProtKB-KW"/>
</dbReference>
<gene>
    <name evidence="7" type="ORF">Tci_330667</name>
</gene>
<comment type="caution">
    <text evidence="7">The sequence shown here is derived from an EMBL/GenBank/DDBJ whole genome shotgun (WGS) entry which is preliminary data.</text>
</comment>
<evidence type="ECO:0000256" key="4">
    <source>
        <dbReference type="ARBA" id="ARBA00023268"/>
    </source>
</evidence>
<keyword evidence="3" id="KW-0238">DNA-binding</keyword>
<keyword evidence="2" id="KW-0064">Aspartyl protease</keyword>
<dbReference type="InterPro" id="IPR043128">
    <property type="entry name" value="Rev_trsase/Diguanyl_cyclase"/>
</dbReference>
<dbReference type="InterPro" id="IPR001878">
    <property type="entry name" value="Znf_CCHC"/>
</dbReference>
<dbReference type="Pfam" id="PF17919">
    <property type="entry name" value="RT_RNaseH_2"/>
    <property type="match status" value="1"/>
</dbReference>
<name>A0A699H5Q1_TANCI</name>
<dbReference type="PANTHER" id="PTHR37984">
    <property type="entry name" value="PROTEIN CBG26694"/>
    <property type="match status" value="1"/>
</dbReference>
<keyword evidence="2" id="KW-0378">Hydrolase</keyword>
<organism evidence="7">
    <name type="scientific">Tanacetum cinerariifolium</name>
    <name type="common">Dalmatian daisy</name>
    <name type="synonym">Chrysanthemum cinerariifolium</name>
    <dbReference type="NCBI Taxonomy" id="118510"/>
    <lineage>
        <taxon>Eukaryota</taxon>
        <taxon>Viridiplantae</taxon>
        <taxon>Streptophyta</taxon>
        <taxon>Embryophyta</taxon>
        <taxon>Tracheophyta</taxon>
        <taxon>Spermatophyta</taxon>
        <taxon>Magnoliopsida</taxon>
        <taxon>eudicotyledons</taxon>
        <taxon>Gunneridae</taxon>
        <taxon>Pentapetalae</taxon>
        <taxon>asterids</taxon>
        <taxon>campanulids</taxon>
        <taxon>Asterales</taxon>
        <taxon>Asteraceae</taxon>
        <taxon>Asteroideae</taxon>
        <taxon>Anthemideae</taxon>
        <taxon>Anthemidinae</taxon>
        <taxon>Tanacetum</taxon>
    </lineage>
</organism>
<dbReference type="SUPFAM" id="SSF57756">
    <property type="entry name" value="Retrovirus zinc finger-like domains"/>
    <property type="match status" value="1"/>
</dbReference>
<reference evidence="7" key="1">
    <citation type="journal article" date="2019" name="Sci. Rep.">
        <title>Draft genome of Tanacetum cinerariifolium, the natural source of mosquito coil.</title>
        <authorList>
            <person name="Yamashiro T."/>
            <person name="Shiraishi A."/>
            <person name="Satake H."/>
            <person name="Nakayama K."/>
        </authorList>
    </citation>
    <scope>NUCLEOTIDE SEQUENCE</scope>
</reference>
<keyword evidence="7" id="KW-0695">RNA-directed DNA polymerase</keyword>
<keyword evidence="7" id="KW-0548">Nucleotidyltransferase</keyword>
<dbReference type="AlphaFoldDB" id="A0A699H5Q1"/>
<evidence type="ECO:0000256" key="2">
    <source>
        <dbReference type="ARBA" id="ARBA00022750"/>
    </source>
</evidence>
<keyword evidence="4" id="KW-0511">Multifunctional enzyme</keyword>
<evidence type="ECO:0000256" key="3">
    <source>
        <dbReference type="ARBA" id="ARBA00023125"/>
    </source>
</evidence>
<dbReference type="InterPro" id="IPR041577">
    <property type="entry name" value="RT_RNaseH_2"/>
</dbReference>
<keyword evidence="5" id="KW-0479">Metal-binding</keyword>
<proteinExistence type="predicted"/>
<dbReference type="GO" id="GO:0006508">
    <property type="term" value="P:proteolysis"/>
    <property type="evidence" value="ECO:0007669"/>
    <property type="project" value="UniProtKB-KW"/>
</dbReference>
<dbReference type="Pfam" id="PF00098">
    <property type="entry name" value="zf-CCHC"/>
    <property type="match status" value="1"/>
</dbReference>
<evidence type="ECO:0000259" key="6">
    <source>
        <dbReference type="PROSITE" id="PS50158"/>
    </source>
</evidence>
<keyword evidence="5" id="KW-0863">Zinc-finger</keyword>
<keyword evidence="1" id="KW-0645">Protease</keyword>
<dbReference type="Gene3D" id="4.10.60.10">
    <property type="entry name" value="Zinc finger, CCHC-type"/>
    <property type="match status" value="1"/>
</dbReference>
<dbReference type="Gene3D" id="3.30.70.270">
    <property type="match status" value="1"/>
</dbReference>
<evidence type="ECO:0000313" key="7">
    <source>
        <dbReference type="EMBL" id="GEX58692.1"/>
    </source>
</evidence>
<dbReference type="InterPro" id="IPR050951">
    <property type="entry name" value="Retrovirus_Pol_polyprotein"/>
</dbReference>
<dbReference type="PROSITE" id="PS50158">
    <property type="entry name" value="ZF_CCHC"/>
    <property type="match status" value="1"/>
</dbReference>